<dbReference type="GO" id="GO:0005615">
    <property type="term" value="C:extracellular space"/>
    <property type="evidence" value="ECO:0007669"/>
    <property type="project" value="InterPro"/>
</dbReference>
<dbReference type="KEGG" id="vg:3346394"/>
<dbReference type="InterPro" id="IPR023796">
    <property type="entry name" value="Serpin_dom"/>
</dbReference>
<dbReference type="SUPFAM" id="SSF56574">
    <property type="entry name" value="Serpins"/>
    <property type="match status" value="1"/>
</dbReference>
<dbReference type="Proteomes" id="UP000000866">
    <property type="component" value="Segment"/>
</dbReference>
<dbReference type="PROSITE" id="PS00284">
    <property type="entry name" value="SERPIN"/>
    <property type="match status" value="1"/>
</dbReference>
<organismHost>
    <name type="scientific">Odocoileus hemionus</name>
    <name type="common">Mule deer</name>
    <name type="synonym">Cervus hemionus</name>
    <dbReference type="NCBI Taxonomy" id="9872"/>
</organismHost>
<dbReference type="InterPro" id="IPR023795">
    <property type="entry name" value="Serpin_CS"/>
</dbReference>
<evidence type="ECO:0000313" key="5">
    <source>
        <dbReference type="Proteomes" id="UP000000866"/>
    </source>
</evidence>
<gene>
    <name evidence="3" type="ORF">DpV83gp003</name>
    <name evidence="4" type="ORF">DpV83gp170</name>
</gene>
<feature type="domain" description="Serpin" evidence="2">
    <location>
        <begin position="17"/>
        <end position="360"/>
    </location>
</feature>
<evidence type="ECO:0000313" key="4">
    <source>
        <dbReference type="EMBL" id="ABI99325.1"/>
    </source>
</evidence>
<evidence type="ECO:0000256" key="1">
    <source>
        <dbReference type="ARBA" id="ARBA00008009"/>
    </source>
</evidence>
<dbReference type="GO" id="GO:0004867">
    <property type="term" value="F:serine-type endopeptidase inhibitor activity"/>
    <property type="evidence" value="ECO:0007669"/>
    <property type="project" value="InterPro"/>
</dbReference>
<dbReference type="KEGG" id="vg:3346443"/>
<dbReference type="Pfam" id="PF00079">
    <property type="entry name" value="Serpin"/>
    <property type="match status" value="1"/>
</dbReference>
<dbReference type="SMART" id="SM00093">
    <property type="entry name" value="SERPIN"/>
    <property type="match status" value="1"/>
</dbReference>
<reference evidence="4" key="2">
    <citation type="submission" date="2006-10" db="EMBL/GenBank/DDBJ databases">
        <authorList>
            <person name="Afonso C.L."/>
            <person name="Delhon G."/>
            <person name="Tulman E.R."/>
            <person name="Lu Z."/>
            <person name="Zsak A."/>
            <person name="Becerra V.M."/>
            <person name="Kutish G.F."/>
            <person name="Rock D.L."/>
        </authorList>
    </citation>
    <scope>NUCLEOTIDE SEQUENCE</scope>
    <source>
        <strain evidence="4">W-848-83</strain>
    </source>
</reference>
<dbReference type="GeneID" id="3346394"/>
<dbReference type="RefSeq" id="YP_227381.1">
    <property type="nucleotide sequence ID" value="NC_006966.1"/>
</dbReference>
<organism evidence="4 5">
    <name type="scientific">Deerpox virus (strain Mule deer/United States/W-848-83/1983)</name>
    <name type="common">DPV</name>
    <dbReference type="NCBI Taxonomy" id="305674"/>
    <lineage>
        <taxon>Viruses</taxon>
        <taxon>Varidnaviria</taxon>
        <taxon>Bamfordvirae</taxon>
        <taxon>Nucleocytoviricota</taxon>
        <taxon>Pokkesviricetes</taxon>
        <taxon>Chitovirales</taxon>
        <taxon>Poxviridae</taxon>
        <taxon>Chordopoxvirinae</taxon>
        <taxon>Cervidpoxvirus</taxon>
        <taxon>Cervidpoxvirus muledeerpox</taxon>
        <taxon>Mule deerpox virus</taxon>
    </lineage>
</organism>
<dbReference type="InterPro" id="IPR042185">
    <property type="entry name" value="Serpin_sf_2"/>
</dbReference>
<dbReference type="InterPro" id="IPR042178">
    <property type="entry name" value="Serpin_sf_1"/>
</dbReference>
<dbReference type="Gene3D" id="2.30.39.10">
    <property type="entry name" value="Alpha-1-antitrypsin, domain 1"/>
    <property type="match status" value="1"/>
</dbReference>
<reference evidence="4 5" key="1">
    <citation type="journal article" date="2005" name="J. Virol.">
        <title>Genome of deerpox virus.</title>
        <authorList>
            <person name="Afonso C.L."/>
            <person name="Delhon G."/>
            <person name="Tulman E.R."/>
            <person name="Lu Z."/>
            <person name="Zsak A."/>
            <person name="Becerra V.M."/>
            <person name="Zsak L."/>
            <person name="Kutish G.F."/>
            <person name="Rock D.L."/>
        </authorList>
    </citation>
    <scope>NUCLEOTIDE SEQUENCE [LARGE SCALE GENOMIC DNA]</scope>
    <source>
        <strain evidence="5">Mule deer/United States/W-848-83/1983</strain>
        <strain evidence="4">W-848-83</strain>
    </source>
</reference>
<dbReference type="InterPro" id="IPR000215">
    <property type="entry name" value="Serpin_fam"/>
</dbReference>
<dbReference type="EMBL" id="AY689436">
    <property type="protein sequence ID" value="ABI99161.1"/>
    <property type="molecule type" value="Genomic_DNA"/>
</dbReference>
<comment type="similarity">
    <text evidence="1">Belongs to the serpin family. Poxviruses subfamily.</text>
</comment>
<dbReference type="PANTHER" id="PTHR11461:SF211">
    <property type="entry name" value="GH10112P-RELATED"/>
    <property type="match status" value="1"/>
</dbReference>
<dbReference type="GeneID" id="3346443"/>
<dbReference type="PANTHER" id="PTHR11461">
    <property type="entry name" value="SERINE PROTEASE INHIBITOR, SERPIN"/>
    <property type="match status" value="1"/>
</dbReference>
<accession>Q08FI2</accession>
<sequence length="361" mass="42315">MKKYYILNNNIMLDLGFCILKSLHRFNIVFSPESLKAFLHVLYLGSERETKNELSKYIGSAYSPIRKNHIHNITKVYVDSHLPIHSAFVTSMNDMGIDVILADLASHAEPIRRSINEWVYKKTNIVNFLHYMPDTSILIINTVQFNGLWKYPFLRKKTTMDIFNIDKVSFKYVNMMTTKGIFNVGRYHQSNIIEIPYGNCSRSHMWIVFPDAISNDQLNQLENMMHGDTLKAFKYASRKKYLELSIPKFRIEHSFNAEHLLPSAGIKTLFTNPNLSRMITQGDKEDDLYPLPPSVYQKIILEIDEEGTNTKNITKKMRYNTQEDTYQHLFRIESIYVNRPFIFIIEYENEILFIGRISIPQ</sequence>
<protein>
    <submittedName>
        <fullName evidence="4">Serpin-like protein</fullName>
    </submittedName>
</protein>
<dbReference type="RefSeq" id="YP_227545.1">
    <property type="nucleotide sequence ID" value="NC_006966.1"/>
</dbReference>
<proteinExistence type="inferred from homology"/>
<evidence type="ECO:0000313" key="3">
    <source>
        <dbReference type="EMBL" id="ABI99161.1"/>
    </source>
</evidence>
<dbReference type="EMBL" id="AY689436">
    <property type="protein sequence ID" value="ABI99325.1"/>
    <property type="molecule type" value="Genomic_DNA"/>
</dbReference>
<dbReference type="Gene3D" id="3.30.497.10">
    <property type="entry name" value="Antithrombin, subunit I, domain 2"/>
    <property type="match status" value="1"/>
</dbReference>
<name>Q08FI2_DPV83</name>
<dbReference type="InterPro" id="IPR036186">
    <property type="entry name" value="Serpin_sf"/>
</dbReference>
<keyword evidence="5" id="KW-1185">Reference proteome</keyword>
<evidence type="ECO:0000259" key="2">
    <source>
        <dbReference type="SMART" id="SM00093"/>
    </source>
</evidence>